<reference evidence="1" key="2">
    <citation type="journal article" date="2015" name="Data Brief">
        <title>Shoot transcriptome of the giant reed, Arundo donax.</title>
        <authorList>
            <person name="Barrero R.A."/>
            <person name="Guerrero F.D."/>
            <person name="Moolhuijzen P."/>
            <person name="Goolsby J.A."/>
            <person name="Tidwell J."/>
            <person name="Bellgard S.E."/>
            <person name="Bellgard M.I."/>
        </authorList>
    </citation>
    <scope>NUCLEOTIDE SEQUENCE</scope>
    <source>
        <tissue evidence="1">Shoot tissue taken approximately 20 cm above the soil surface</tissue>
    </source>
</reference>
<organism evidence="1">
    <name type="scientific">Arundo donax</name>
    <name type="common">Giant reed</name>
    <name type="synonym">Donax arundinaceus</name>
    <dbReference type="NCBI Taxonomy" id="35708"/>
    <lineage>
        <taxon>Eukaryota</taxon>
        <taxon>Viridiplantae</taxon>
        <taxon>Streptophyta</taxon>
        <taxon>Embryophyta</taxon>
        <taxon>Tracheophyta</taxon>
        <taxon>Spermatophyta</taxon>
        <taxon>Magnoliopsida</taxon>
        <taxon>Liliopsida</taxon>
        <taxon>Poales</taxon>
        <taxon>Poaceae</taxon>
        <taxon>PACMAD clade</taxon>
        <taxon>Arundinoideae</taxon>
        <taxon>Arundineae</taxon>
        <taxon>Arundo</taxon>
    </lineage>
</organism>
<proteinExistence type="predicted"/>
<accession>A0A0A9A389</accession>
<name>A0A0A9A389_ARUDO</name>
<reference evidence="1" key="1">
    <citation type="submission" date="2014-09" db="EMBL/GenBank/DDBJ databases">
        <authorList>
            <person name="Magalhaes I.L.F."/>
            <person name="Oliveira U."/>
            <person name="Santos F.R."/>
            <person name="Vidigal T.H.D.A."/>
            <person name="Brescovit A.D."/>
            <person name="Santos A.J."/>
        </authorList>
    </citation>
    <scope>NUCLEOTIDE SEQUENCE</scope>
    <source>
        <tissue evidence="1">Shoot tissue taken approximately 20 cm above the soil surface</tissue>
    </source>
</reference>
<protein>
    <submittedName>
        <fullName evidence="1">Uncharacterized protein</fullName>
    </submittedName>
</protein>
<dbReference type="EMBL" id="GBRH01254415">
    <property type="protein sequence ID" value="JAD43480.1"/>
    <property type="molecule type" value="Transcribed_RNA"/>
</dbReference>
<dbReference type="AlphaFoldDB" id="A0A0A9A389"/>
<sequence length="43" mass="4684">MFGCIPVIAAQSTNAWPDPERVPGSCPLAGHLLLNCFFFLVCF</sequence>
<evidence type="ECO:0000313" key="1">
    <source>
        <dbReference type="EMBL" id="JAD43480.1"/>
    </source>
</evidence>